<dbReference type="Proteomes" id="UP000183994">
    <property type="component" value="Unassembled WGS sequence"/>
</dbReference>
<dbReference type="SUPFAM" id="SSF52540">
    <property type="entry name" value="P-loop containing nucleoside triphosphate hydrolases"/>
    <property type="match status" value="1"/>
</dbReference>
<reference evidence="2" key="1">
    <citation type="submission" date="2016-11" db="EMBL/GenBank/DDBJ databases">
        <authorList>
            <person name="Varghese N."/>
            <person name="Submissions S."/>
        </authorList>
    </citation>
    <scope>NUCLEOTIDE SEQUENCE [LARGE SCALE GENOMIC DNA]</scope>
    <source>
        <strain evidence="2">DSM 16219</strain>
    </source>
</reference>
<dbReference type="NCBIfam" id="NF033453">
    <property type="entry name" value="BREX_3_BrxF"/>
    <property type="match status" value="1"/>
</dbReference>
<dbReference type="STRING" id="1121393.SAMN02745216_04281"/>
<gene>
    <name evidence="1" type="ORF">SAMN02745216_04281</name>
</gene>
<keyword evidence="2" id="KW-1185">Reference proteome</keyword>
<evidence type="ECO:0008006" key="3">
    <source>
        <dbReference type="Google" id="ProtNLM"/>
    </source>
</evidence>
<dbReference type="OrthoDB" id="7503064at2"/>
<evidence type="ECO:0000313" key="2">
    <source>
        <dbReference type="Proteomes" id="UP000183994"/>
    </source>
</evidence>
<name>A0A1M6W941_9BACT</name>
<dbReference type="Gene3D" id="3.40.50.300">
    <property type="entry name" value="P-loop containing nucleotide triphosphate hydrolases"/>
    <property type="match status" value="1"/>
</dbReference>
<protein>
    <recommendedName>
        <fullName evidence="3">BREX-3 system P-loop-containing protein BrxF</fullName>
    </recommendedName>
</protein>
<evidence type="ECO:0000313" key="1">
    <source>
        <dbReference type="EMBL" id="SHK90158.1"/>
    </source>
</evidence>
<organism evidence="1 2">
    <name type="scientific">Desulfatibacillum alkenivorans DSM 16219</name>
    <dbReference type="NCBI Taxonomy" id="1121393"/>
    <lineage>
        <taxon>Bacteria</taxon>
        <taxon>Pseudomonadati</taxon>
        <taxon>Thermodesulfobacteriota</taxon>
        <taxon>Desulfobacteria</taxon>
        <taxon>Desulfobacterales</taxon>
        <taxon>Desulfatibacillaceae</taxon>
        <taxon>Desulfatibacillum</taxon>
    </lineage>
</organism>
<dbReference type="InterPro" id="IPR048067">
    <property type="entry name" value="BREX_3_BrxF"/>
</dbReference>
<accession>A0A1M6W941</accession>
<dbReference type="EMBL" id="FQZU01000037">
    <property type="protein sequence ID" value="SHK90158.1"/>
    <property type="molecule type" value="Genomic_DNA"/>
</dbReference>
<sequence length="158" mass="17619">MPGPLVDRILKDVREAGVQYYRLIMLVGSASSGKTTALQEVHRHTEAPLVNVNLEMSRLMLDLTERQRALRLPRILADLVASHDADLVLLDNFEMLFDVSLQQDPLKILQGVARNRTVVAAWCGSIVDGHLTYAAPDHPEYKRYPAKDFLAVNMEAGA</sequence>
<dbReference type="AlphaFoldDB" id="A0A1M6W941"/>
<dbReference type="InterPro" id="IPR027417">
    <property type="entry name" value="P-loop_NTPase"/>
</dbReference>
<proteinExistence type="predicted"/>